<comment type="similarity">
    <text evidence="2 9">Belongs to the chondroitin N-acetylgalactosaminyltransferase family.</text>
</comment>
<dbReference type="Pfam" id="PF05679">
    <property type="entry name" value="CHGN"/>
    <property type="match status" value="1"/>
</dbReference>
<dbReference type="GO" id="GO:0032580">
    <property type="term" value="C:Golgi cisterna membrane"/>
    <property type="evidence" value="ECO:0007669"/>
    <property type="project" value="UniProtKB-SubCell"/>
</dbReference>
<evidence type="ECO:0000256" key="1">
    <source>
        <dbReference type="ARBA" id="ARBA00004447"/>
    </source>
</evidence>
<keyword evidence="8 9" id="KW-0472">Membrane</keyword>
<evidence type="ECO:0000256" key="9">
    <source>
        <dbReference type="RuleBase" id="RU364016"/>
    </source>
</evidence>
<dbReference type="PANTHER" id="PTHR12369">
    <property type="entry name" value="CHONDROITIN SYNTHASE"/>
    <property type="match status" value="1"/>
</dbReference>
<keyword evidence="3 9" id="KW-0808">Transferase</keyword>
<name>A0AAE0R3I6_9TELE</name>
<dbReference type="EMBL" id="JAUCMX010000007">
    <property type="protein sequence ID" value="KAK3540588.1"/>
    <property type="molecule type" value="Genomic_DNA"/>
</dbReference>
<evidence type="ECO:0000256" key="4">
    <source>
        <dbReference type="ARBA" id="ARBA00022692"/>
    </source>
</evidence>
<evidence type="ECO:0000313" key="10">
    <source>
        <dbReference type="EMBL" id="KAK3540588.1"/>
    </source>
</evidence>
<dbReference type="PANTHER" id="PTHR12369:SF19">
    <property type="entry name" value="CHONDROITIN SULFATE N-ACETYLGALACTOSAMINYLTRANSFERASE 1"/>
    <property type="match status" value="1"/>
</dbReference>
<evidence type="ECO:0000256" key="7">
    <source>
        <dbReference type="ARBA" id="ARBA00023034"/>
    </source>
</evidence>
<comment type="subcellular location">
    <subcellularLocation>
        <location evidence="1 9">Golgi apparatus</location>
        <location evidence="1 9">Golgi stack membrane</location>
        <topology evidence="1 9">Single-pass type II membrane protein</topology>
    </subcellularLocation>
</comment>
<keyword evidence="4 9" id="KW-0812">Transmembrane</keyword>
<keyword evidence="7 9" id="KW-0333">Golgi apparatus</keyword>
<dbReference type="InterPro" id="IPR008428">
    <property type="entry name" value="Chond_GalNAc"/>
</dbReference>
<keyword evidence="11" id="KW-1185">Reference proteome</keyword>
<dbReference type="InterPro" id="IPR029044">
    <property type="entry name" value="Nucleotide-diphossugar_trans"/>
</dbReference>
<dbReference type="GO" id="GO:0047238">
    <property type="term" value="F:glucuronosyl-N-acetylgalactosaminyl-proteoglycan 4-beta-N-acetylgalactosaminyltransferase activity"/>
    <property type="evidence" value="ECO:0007669"/>
    <property type="project" value="TreeGrafter"/>
</dbReference>
<dbReference type="SUPFAM" id="SSF53448">
    <property type="entry name" value="Nucleotide-diphospho-sugar transferases"/>
    <property type="match status" value="1"/>
</dbReference>
<keyword evidence="5 9" id="KW-0735">Signal-anchor</keyword>
<keyword evidence="6 9" id="KW-1133">Transmembrane helix</keyword>
<protein>
    <recommendedName>
        <fullName evidence="9">Hexosyltransferase</fullName>
        <ecNumber evidence="9">2.4.1.-</ecNumber>
    </recommendedName>
</protein>
<dbReference type="EC" id="2.4.1.-" evidence="9"/>
<dbReference type="AlphaFoldDB" id="A0AAE0R3I6"/>
<comment type="caution">
    <text evidence="10">The sequence shown here is derived from an EMBL/GenBank/DDBJ whole genome shotgun (WGS) entry which is preliminary data.</text>
</comment>
<evidence type="ECO:0000256" key="2">
    <source>
        <dbReference type="ARBA" id="ARBA00009239"/>
    </source>
</evidence>
<dbReference type="Gene3D" id="3.90.550.10">
    <property type="entry name" value="Spore Coat Polysaccharide Biosynthesis Protein SpsA, Chain A"/>
    <property type="match status" value="1"/>
</dbReference>
<dbReference type="Proteomes" id="UP001274896">
    <property type="component" value="Unassembled WGS sequence"/>
</dbReference>
<feature type="transmembrane region" description="Helical" evidence="9">
    <location>
        <begin position="14"/>
        <end position="37"/>
    </location>
</feature>
<evidence type="ECO:0000256" key="5">
    <source>
        <dbReference type="ARBA" id="ARBA00022968"/>
    </source>
</evidence>
<evidence type="ECO:0000256" key="8">
    <source>
        <dbReference type="ARBA" id="ARBA00023136"/>
    </source>
</evidence>
<proteinExistence type="inferred from homology"/>
<accession>A0AAE0R3I6</accession>
<evidence type="ECO:0000256" key="3">
    <source>
        <dbReference type="ARBA" id="ARBA00022679"/>
    </source>
</evidence>
<dbReference type="InterPro" id="IPR051227">
    <property type="entry name" value="CS_glycosyltransferase"/>
</dbReference>
<gene>
    <name evidence="10" type="ORF">QTP70_034333</name>
</gene>
<evidence type="ECO:0000256" key="6">
    <source>
        <dbReference type="ARBA" id="ARBA00022989"/>
    </source>
</evidence>
<sequence>MLSLEKSVAMVKKWFIAMVARTKLLIMVAFCFTLFLYKPDCRNHKHQNQQILPKETMDDMKYQALLQEHEEKYHHYTASLRKQIFQLKYALKEKRYLQKSVQQAAVMHPVELEERSKSNSELEVFLHKQLHHMKSNVGANIPNEYAVVPFESFTLYSAYQLDTGLTRDPVRKTLRTDMVGALEAALHILNGPKDKDDPQYRKIYSPHDFFEGIFHSERDKGSLYDITFRDNTSLDFRRLELFRPFAPLQNLKEEAIDTSRMLINIIVPLATRIDTFLQFMNNFREICAEDERIHLTVVNFGTEKLNEVRRIIDTAARRMRSRNFTLIHINEKFSRGRALNMGAQAWKKSNVLLFFCDVDVHFTVDFLNSCRINAQPGKRVFYPIPFSQYNPGVIYGDHIPTTEKQKVINKSTGFWRDFGFGITCQYLSDFINIGGFEVTIKSWGKEDLNLYRKYLHSKLMVVRAPSRELFHMWHKTICAENLATESFNECIQTKAMNEASHSQMGKLFFHQQITNHLNKYNQTETLR</sequence>
<reference evidence="10" key="1">
    <citation type="submission" date="2023-06" db="EMBL/GenBank/DDBJ databases">
        <title>Male Hemibagrus guttatus genome.</title>
        <authorList>
            <person name="Bian C."/>
        </authorList>
    </citation>
    <scope>NUCLEOTIDE SEQUENCE</scope>
    <source>
        <strain evidence="10">Male_cb2023</strain>
        <tissue evidence="10">Muscle</tissue>
    </source>
</reference>
<organism evidence="10 11">
    <name type="scientific">Hemibagrus guttatus</name>
    <dbReference type="NCBI Taxonomy" id="175788"/>
    <lineage>
        <taxon>Eukaryota</taxon>
        <taxon>Metazoa</taxon>
        <taxon>Chordata</taxon>
        <taxon>Craniata</taxon>
        <taxon>Vertebrata</taxon>
        <taxon>Euteleostomi</taxon>
        <taxon>Actinopterygii</taxon>
        <taxon>Neopterygii</taxon>
        <taxon>Teleostei</taxon>
        <taxon>Ostariophysi</taxon>
        <taxon>Siluriformes</taxon>
        <taxon>Bagridae</taxon>
        <taxon>Hemibagrus</taxon>
    </lineage>
</organism>
<evidence type="ECO:0000313" key="11">
    <source>
        <dbReference type="Proteomes" id="UP001274896"/>
    </source>
</evidence>